<evidence type="ECO:0000313" key="1">
    <source>
        <dbReference type="EMBL" id="KAJ4477592.1"/>
    </source>
</evidence>
<comment type="caution">
    <text evidence="1">The sequence shown here is derived from an EMBL/GenBank/DDBJ whole genome shotgun (WGS) entry which is preliminary data.</text>
</comment>
<proteinExistence type="predicted"/>
<reference evidence="1" key="1">
    <citation type="submission" date="2022-08" db="EMBL/GenBank/DDBJ databases">
        <title>A Global Phylogenomic Analysis of the Shiitake Genus Lentinula.</title>
        <authorList>
            <consortium name="DOE Joint Genome Institute"/>
            <person name="Sierra-Patev S."/>
            <person name="Min B."/>
            <person name="Naranjo-Ortiz M."/>
            <person name="Looney B."/>
            <person name="Konkel Z."/>
            <person name="Slot J.C."/>
            <person name="Sakamoto Y."/>
            <person name="Steenwyk J.L."/>
            <person name="Rokas A."/>
            <person name="Carro J."/>
            <person name="Camarero S."/>
            <person name="Ferreira P."/>
            <person name="Molpeceres G."/>
            <person name="Ruiz-Duenas F.J."/>
            <person name="Serrano A."/>
            <person name="Henrissat B."/>
            <person name="Drula E."/>
            <person name="Hughes K.W."/>
            <person name="Mata J.L."/>
            <person name="Ishikawa N.K."/>
            <person name="Vargas-Isla R."/>
            <person name="Ushijima S."/>
            <person name="Smith C.A."/>
            <person name="Ahrendt S."/>
            <person name="Andreopoulos W."/>
            <person name="He G."/>
            <person name="Labutti K."/>
            <person name="Lipzen A."/>
            <person name="Ng V."/>
            <person name="Riley R."/>
            <person name="Sandor L."/>
            <person name="Barry K."/>
            <person name="Martinez A.T."/>
            <person name="Xiao Y."/>
            <person name="Gibbons J.G."/>
            <person name="Terashima K."/>
            <person name="Grigoriev I.V."/>
            <person name="Hibbett D.S."/>
        </authorList>
    </citation>
    <scope>NUCLEOTIDE SEQUENCE</scope>
    <source>
        <strain evidence="1">RHP3577 ss4</strain>
    </source>
</reference>
<keyword evidence="2" id="KW-1185">Reference proteome</keyword>
<gene>
    <name evidence="1" type="ORF">C8R41DRAFT_844954</name>
</gene>
<dbReference type="EMBL" id="JANVFT010000067">
    <property type="protein sequence ID" value="KAJ4477592.1"/>
    <property type="molecule type" value="Genomic_DNA"/>
</dbReference>
<dbReference type="Proteomes" id="UP001150217">
    <property type="component" value="Unassembled WGS sequence"/>
</dbReference>
<name>A0ABQ8VAC3_9AGAR</name>
<protein>
    <submittedName>
        <fullName evidence="1">Uncharacterized protein</fullName>
    </submittedName>
</protein>
<sequence>MKTRKTEAAPGRLSKLLSPVKSFINHILRRPRYLDPSTLPAGRLNTLPVTTASSPSISSSSLPSLPRGSDVRVVATSLLPPASSVAPLRDLNQRDKQPPARKFTGLAGTSWNILRQTLSITKNFSDPFPPLKAAVTGLLMVMDYVEKVNDVQTDFGELAVRMEGLNTLLQRYQNQEAELPVSVSTRLNNFAR</sequence>
<organism evidence="1 2">
    <name type="scientific">Lentinula lateritia</name>
    <dbReference type="NCBI Taxonomy" id="40482"/>
    <lineage>
        <taxon>Eukaryota</taxon>
        <taxon>Fungi</taxon>
        <taxon>Dikarya</taxon>
        <taxon>Basidiomycota</taxon>
        <taxon>Agaricomycotina</taxon>
        <taxon>Agaricomycetes</taxon>
        <taxon>Agaricomycetidae</taxon>
        <taxon>Agaricales</taxon>
        <taxon>Marasmiineae</taxon>
        <taxon>Omphalotaceae</taxon>
        <taxon>Lentinula</taxon>
    </lineage>
</organism>
<accession>A0ABQ8VAC3</accession>
<evidence type="ECO:0000313" key="2">
    <source>
        <dbReference type="Proteomes" id="UP001150217"/>
    </source>
</evidence>